<proteinExistence type="predicted"/>
<evidence type="ECO:0000313" key="2">
    <source>
        <dbReference type="Proteomes" id="UP001589773"/>
    </source>
</evidence>
<organism evidence="1 2">
    <name type="scientific">Massilia consociata</name>
    <dbReference type="NCBI Taxonomy" id="760117"/>
    <lineage>
        <taxon>Bacteria</taxon>
        <taxon>Pseudomonadati</taxon>
        <taxon>Pseudomonadota</taxon>
        <taxon>Betaproteobacteria</taxon>
        <taxon>Burkholderiales</taxon>
        <taxon>Oxalobacteraceae</taxon>
        <taxon>Telluria group</taxon>
        <taxon>Massilia</taxon>
    </lineage>
</organism>
<dbReference type="Proteomes" id="UP001589773">
    <property type="component" value="Unassembled WGS sequence"/>
</dbReference>
<dbReference type="RefSeq" id="WP_379680557.1">
    <property type="nucleotide sequence ID" value="NZ_JBHLWP010000013.1"/>
</dbReference>
<accession>A0ABV6FKE5</accession>
<gene>
    <name evidence="1" type="ORF">ACFFJK_16440</name>
</gene>
<reference evidence="1 2" key="1">
    <citation type="submission" date="2024-09" db="EMBL/GenBank/DDBJ databases">
        <authorList>
            <person name="Sun Q."/>
            <person name="Mori K."/>
        </authorList>
    </citation>
    <scope>NUCLEOTIDE SEQUENCE [LARGE SCALE GENOMIC DNA]</scope>
    <source>
        <strain evidence="1 2">CCM 7792</strain>
    </source>
</reference>
<keyword evidence="2" id="KW-1185">Reference proteome</keyword>
<evidence type="ECO:0000313" key="1">
    <source>
        <dbReference type="EMBL" id="MFC0253490.1"/>
    </source>
</evidence>
<protein>
    <submittedName>
        <fullName evidence="1">Uncharacterized protein</fullName>
    </submittedName>
</protein>
<name>A0ABV6FKE5_9BURK</name>
<comment type="caution">
    <text evidence="1">The sequence shown here is derived from an EMBL/GenBank/DDBJ whole genome shotgun (WGS) entry which is preliminary data.</text>
</comment>
<sequence>MRPWERRLRDLARLLQNCGETYFSPDLFRQNTNQFLQTSRTVTFIIQKNKADIPEYETWYKDHVVTAWGNDEIMKWAKDARNTIEKEGDLDMYSRLDVAVIYSHLAHEDIEIETPRPFLLQADINAIAKLAKSSLPPGTLDATVLKIERRWVANCLPEHELISALTFIYNSQYRVCEKLASNLNDKLDASIPHPSLLDPMSNDVSRARYIKIGKPNIGKFQTVRVKSDANFQPSPSLYALKDEIASMPTTTSLDALVEKAAKMAYFTFSHDGYHVPMLFLFDDSWNQIDFVTTEFADQADKFIFARNIARRAAYMKAAAFVFVSESWVRSIDYSGNKPIRDLPIIGEQLQLIAGDFTGKLKAVDWDIVRSDQSEKPALSLSSTQKDDDDVCRIFFVAPLIEAMKSVRPKS</sequence>
<dbReference type="EMBL" id="JBHLWP010000013">
    <property type="protein sequence ID" value="MFC0253490.1"/>
    <property type="molecule type" value="Genomic_DNA"/>
</dbReference>